<comment type="caution">
    <text evidence="1">The sequence shown here is derived from an EMBL/GenBank/DDBJ whole genome shotgun (WGS) entry which is preliminary data.</text>
</comment>
<reference evidence="1" key="1">
    <citation type="submission" date="2022-11" db="EMBL/GenBank/DDBJ databases">
        <authorList>
            <person name="Petersen C."/>
        </authorList>
    </citation>
    <scope>NUCLEOTIDE SEQUENCE</scope>
    <source>
        <strain evidence="1">IBT 22155</strain>
    </source>
</reference>
<gene>
    <name evidence="1" type="ORF">N7515_010211</name>
</gene>
<name>A0A9W9GI39_9EURO</name>
<dbReference type="OrthoDB" id="2156052at2759"/>
<protein>
    <submittedName>
        <fullName evidence="1">Uncharacterized protein</fullName>
    </submittedName>
</protein>
<keyword evidence="2" id="KW-1185">Reference proteome</keyword>
<dbReference type="EMBL" id="JAPQKL010000008">
    <property type="protein sequence ID" value="KAJ5120823.1"/>
    <property type="molecule type" value="Genomic_DNA"/>
</dbReference>
<accession>A0A9W9GI39</accession>
<dbReference type="RefSeq" id="XP_056517327.1">
    <property type="nucleotide sequence ID" value="XM_056670954.1"/>
</dbReference>
<sequence>MMILGWSGIRLQRVVNDDNSCFFDKERKKALAVLRSHGLVHNNSGWRNTLWDELSGFMVIIDLEDVKWLKRPRALEPISGNTRRVYRAAAAESRNRLLCSSTAVCT</sequence>
<dbReference type="AlphaFoldDB" id="A0A9W9GI39"/>
<evidence type="ECO:0000313" key="2">
    <source>
        <dbReference type="Proteomes" id="UP001149079"/>
    </source>
</evidence>
<dbReference type="GeneID" id="81410125"/>
<organism evidence="1 2">
    <name type="scientific">Penicillium bovifimosum</name>
    <dbReference type="NCBI Taxonomy" id="126998"/>
    <lineage>
        <taxon>Eukaryota</taxon>
        <taxon>Fungi</taxon>
        <taxon>Dikarya</taxon>
        <taxon>Ascomycota</taxon>
        <taxon>Pezizomycotina</taxon>
        <taxon>Eurotiomycetes</taxon>
        <taxon>Eurotiomycetidae</taxon>
        <taxon>Eurotiales</taxon>
        <taxon>Aspergillaceae</taxon>
        <taxon>Penicillium</taxon>
    </lineage>
</organism>
<proteinExistence type="predicted"/>
<dbReference type="Proteomes" id="UP001149079">
    <property type="component" value="Unassembled WGS sequence"/>
</dbReference>
<evidence type="ECO:0000313" key="1">
    <source>
        <dbReference type="EMBL" id="KAJ5120823.1"/>
    </source>
</evidence>
<reference evidence="1" key="2">
    <citation type="journal article" date="2023" name="IMA Fungus">
        <title>Comparative genomic study of the Penicillium genus elucidates a diverse pangenome and 15 lateral gene transfer events.</title>
        <authorList>
            <person name="Petersen C."/>
            <person name="Sorensen T."/>
            <person name="Nielsen M.R."/>
            <person name="Sondergaard T.E."/>
            <person name="Sorensen J.L."/>
            <person name="Fitzpatrick D.A."/>
            <person name="Frisvad J.C."/>
            <person name="Nielsen K.L."/>
        </authorList>
    </citation>
    <scope>NUCLEOTIDE SEQUENCE</scope>
    <source>
        <strain evidence="1">IBT 22155</strain>
    </source>
</reference>